<evidence type="ECO:0000313" key="8">
    <source>
        <dbReference type="Proteomes" id="UP001147760"/>
    </source>
</evidence>
<dbReference type="EMBL" id="JAPWDO010000004">
    <property type="protein sequence ID" value="KAJ5472712.1"/>
    <property type="molecule type" value="Genomic_DNA"/>
</dbReference>
<protein>
    <submittedName>
        <fullName evidence="7">Zinc fingerMYND-type</fullName>
    </submittedName>
</protein>
<accession>A0A9W9WSZ9</accession>
<evidence type="ECO:0000259" key="6">
    <source>
        <dbReference type="PROSITE" id="PS50865"/>
    </source>
</evidence>
<evidence type="ECO:0000256" key="1">
    <source>
        <dbReference type="ARBA" id="ARBA00022723"/>
    </source>
</evidence>
<keyword evidence="1" id="KW-0479">Metal-binding</keyword>
<gene>
    <name evidence="7" type="ORF">N7530_006713</name>
</gene>
<dbReference type="Proteomes" id="UP001147760">
    <property type="component" value="Unassembled WGS sequence"/>
</dbReference>
<comment type="caution">
    <text evidence="7">The sequence shown here is derived from an EMBL/GenBank/DDBJ whole genome shotgun (WGS) entry which is preliminary data.</text>
</comment>
<evidence type="ECO:0000256" key="4">
    <source>
        <dbReference type="PROSITE-ProRule" id="PRU00134"/>
    </source>
</evidence>
<dbReference type="Pfam" id="PF01753">
    <property type="entry name" value="zf-MYND"/>
    <property type="match status" value="1"/>
</dbReference>
<feature type="domain" description="MYND-type" evidence="6">
    <location>
        <begin position="7"/>
        <end position="44"/>
    </location>
</feature>
<keyword evidence="8" id="KW-1185">Reference proteome</keyword>
<evidence type="ECO:0000256" key="3">
    <source>
        <dbReference type="ARBA" id="ARBA00022833"/>
    </source>
</evidence>
<dbReference type="PROSITE" id="PS50865">
    <property type="entry name" value="ZF_MYND_2"/>
    <property type="match status" value="1"/>
</dbReference>
<dbReference type="InterPro" id="IPR002893">
    <property type="entry name" value="Znf_MYND"/>
</dbReference>
<evidence type="ECO:0000313" key="7">
    <source>
        <dbReference type="EMBL" id="KAJ5472712.1"/>
    </source>
</evidence>
<evidence type="ECO:0000256" key="2">
    <source>
        <dbReference type="ARBA" id="ARBA00022771"/>
    </source>
</evidence>
<sequence>MAHPSGCGVCGKQDGLLRCSSCKAMMYCGVEHQIAHREEHWSACSAIRKSRFAIEKEEQALRGQPGDIFRFVVNFWTISKTHSYMRAHCALCNAMGCVNRVESLIAQVDRLMEETGSHRAPIDVSRDGDLESSRARETPPLA</sequence>
<evidence type="ECO:0000256" key="5">
    <source>
        <dbReference type="SAM" id="MobiDB-lite"/>
    </source>
</evidence>
<dbReference type="GO" id="GO:0008270">
    <property type="term" value="F:zinc ion binding"/>
    <property type="evidence" value="ECO:0007669"/>
    <property type="project" value="UniProtKB-KW"/>
</dbReference>
<reference evidence="7" key="2">
    <citation type="journal article" date="2023" name="IMA Fungus">
        <title>Comparative genomic study of the Penicillium genus elucidates a diverse pangenome and 15 lateral gene transfer events.</title>
        <authorList>
            <person name="Petersen C."/>
            <person name="Sorensen T."/>
            <person name="Nielsen M.R."/>
            <person name="Sondergaard T.E."/>
            <person name="Sorensen J.L."/>
            <person name="Fitzpatrick D.A."/>
            <person name="Frisvad J.C."/>
            <person name="Nielsen K.L."/>
        </authorList>
    </citation>
    <scope>NUCLEOTIDE SEQUENCE</scope>
    <source>
        <strain evidence="7">IBT 17660</strain>
    </source>
</reference>
<keyword evidence="2 4" id="KW-0863">Zinc-finger</keyword>
<proteinExistence type="predicted"/>
<dbReference type="SUPFAM" id="SSF144232">
    <property type="entry name" value="HIT/MYND zinc finger-like"/>
    <property type="match status" value="1"/>
</dbReference>
<dbReference type="Gene3D" id="6.10.140.2220">
    <property type="match status" value="1"/>
</dbReference>
<name>A0A9W9WSZ9_9EURO</name>
<organism evidence="7 8">
    <name type="scientific">Penicillium desertorum</name>
    <dbReference type="NCBI Taxonomy" id="1303715"/>
    <lineage>
        <taxon>Eukaryota</taxon>
        <taxon>Fungi</taxon>
        <taxon>Dikarya</taxon>
        <taxon>Ascomycota</taxon>
        <taxon>Pezizomycotina</taxon>
        <taxon>Eurotiomycetes</taxon>
        <taxon>Eurotiomycetidae</taxon>
        <taxon>Eurotiales</taxon>
        <taxon>Aspergillaceae</taxon>
        <taxon>Penicillium</taxon>
    </lineage>
</organism>
<feature type="region of interest" description="Disordered" evidence="5">
    <location>
        <begin position="119"/>
        <end position="142"/>
    </location>
</feature>
<reference evidence="7" key="1">
    <citation type="submission" date="2022-12" db="EMBL/GenBank/DDBJ databases">
        <authorList>
            <person name="Petersen C."/>
        </authorList>
    </citation>
    <scope>NUCLEOTIDE SEQUENCE</scope>
    <source>
        <strain evidence="7">IBT 17660</strain>
    </source>
</reference>
<dbReference type="AlphaFoldDB" id="A0A9W9WSZ9"/>
<dbReference type="OrthoDB" id="5952526at2759"/>
<keyword evidence="3" id="KW-0862">Zinc</keyword>